<dbReference type="PANTHER" id="PTHR36453">
    <property type="entry name" value="SECRETED PROTEIN-RELATED"/>
    <property type="match status" value="1"/>
</dbReference>
<protein>
    <recommendedName>
        <fullName evidence="2">Chitin-binding type-3 domain-containing protein</fullName>
    </recommendedName>
</protein>
<accession>A0A9X3HXV0</accession>
<dbReference type="EMBL" id="JAKRRY010000019">
    <property type="protein sequence ID" value="MCW8347182.1"/>
    <property type="molecule type" value="Genomic_DNA"/>
</dbReference>
<reference evidence="3" key="1">
    <citation type="submission" date="2022-02" db="EMBL/GenBank/DDBJ databases">
        <title>Vibrio sp. nov, a new bacterium isolated from seawater.</title>
        <authorList>
            <person name="Yuan Y."/>
        </authorList>
    </citation>
    <scope>NUCLEOTIDE SEQUENCE</scope>
    <source>
        <strain evidence="3">ZSDZ65</strain>
    </source>
</reference>
<dbReference type="GO" id="GO:0004553">
    <property type="term" value="F:hydrolase activity, hydrolyzing O-glycosyl compounds"/>
    <property type="evidence" value="ECO:0007669"/>
    <property type="project" value="InterPro"/>
</dbReference>
<dbReference type="Proteomes" id="UP001155587">
    <property type="component" value="Unassembled WGS sequence"/>
</dbReference>
<dbReference type="InterPro" id="IPR012334">
    <property type="entry name" value="Pectin_lyas_fold"/>
</dbReference>
<dbReference type="PANTHER" id="PTHR36453:SF1">
    <property type="entry name" value="RIGHT HANDED BETA HELIX DOMAIN-CONTAINING PROTEIN"/>
    <property type="match status" value="1"/>
</dbReference>
<gene>
    <name evidence="3" type="ORF">MD535_14345</name>
</gene>
<dbReference type="GO" id="GO:0005576">
    <property type="term" value="C:extracellular region"/>
    <property type="evidence" value="ECO:0007669"/>
    <property type="project" value="InterPro"/>
</dbReference>
<keyword evidence="4" id="KW-1185">Reference proteome</keyword>
<dbReference type="SUPFAM" id="SSF51126">
    <property type="entry name" value="Pectin lyase-like"/>
    <property type="match status" value="1"/>
</dbReference>
<dbReference type="InterPro" id="IPR003610">
    <property type="entry name" value="CBM5/12"/>
</dbReference>
<feature type="signal peptide" evidence="1">
    <location>
        <begin position="1"/>
        <end position="21"/>
    </location>
</feature>
<name>A0A9X3HXV0_9VIBR</name>
<proteinExistence type="predicted"/>
<organism evidence="3 4">
    <name type="scientific">Vibrio qingdaonensis</name>
    <dbReference type="NCBI Taxonomy" id="2829491"/>
    <lineage>
        <taxon>Bacteria</taxon>
        <taxon>Pseudomonadati</taxon>
        <taxon>Pseudomonadota</taxon>
        <taxon>Gammaproteobacteria</taxon>
        <taxon>Vibrionales</taxon>
        <taxon>Vibrionaceae</taxon>
        <taxon>Vibrio</taxon>
    </lineage>
</organism>
<comment type="caution">
    <text evidence="3">The sequence shown here is derived from an EMBL/GenBank/DDBJ whole genome shotgun (WGS) entry which is preliminary data.</text>
</comment>
<evidence type="ECO:0000313" key="3">
    <source>
        <dbReference type="EMBL" id="MCW8347182.1"/>
    </source>
</evidence>
<feature type="domain" description="Chitin-binding type-3" evidence="2">
    <location>
        <begin position="23"/>
        <end position="69"/>
    </location>
</feature>
<dbReference type="AlphaFoldDB" id="A0A9X3HXV0"/>
<feature type="chain" id="PRO_5040881312" description="Chitin-binding type-3 domain-containing protein" evidence="1">
    <location>
        <begin position="22"/>
        <end position="949"/>
    </location>
</feature>
<dbReference type="Gene3D" id="2.160.20.10">
    <property type="entry name" value="Single-stranded right-handed beta-helix, Pectin lyase-like"/>
    <property type="match status" value="2"/>
</dbReference>
<feature type="domain" description="Chitin-binding type-3" evidence="2">
    <location>
        <begin position="122"/>
        <end position="167"/>
    </location>
</feature>
<sequence>MKNGMRLSALLMMLASGYAVSADIEWIGGETQVNNGDVVSYQGECYQAQNSPGPWETPSKQSTWFWSSVACSSPITPPICPDGTELINNECVAPPEPPICTENQRLVDGVCVDLPPTTDTNAQPWIEGKTPVVDGDIVLYLDTCYEAKNSPGIWETPSNSSWFWQTVECPTTSPEAPITCPDGSVVNSVNECPVSPPVVECPDGSTVDSAELCPDVTANFYVSPTGNDSNNGSFIAPFLSLKKALTQASAGQTIEMLAGRYQQAQVVDKINATASQPIIIRGNGAIFDGSVEIKQPWSIHSGQIYKTQLTQDIWQLFIDDQVVMPARWPNAQINDGSLWNMKATWRHQAPQSQLGVMIDERPYESIAVKTAGNEYVHLPAGVNEQSLADSGIDATGAIAILNIGSWLNWAQVVSEHTPGSNKFTYSSDFSGSGTAMKNAASILSNASFWQNKSVKYEEGHYYLEGKLALLDSPNEWFFDRNSKTLYLWAPDNQDPNQLVIRGKTQTYGLTVRNSSYIVVKDMDFFATAFTVINSHNITFDDIDATHYAYSQRMLGNLTRPDTIKFINNNSAITRTHNRIVNSYFAYTDGPAMEMIKEQGDVIDNNLIHDIDYSNLGTGGEGSINMAQQSRDITFSNNTFHTAGNSEGVRVGAESKVTGNHVYNTSLLQHDGAAINVGIDEQAGTEIAYNWVHSTPKAGIRFDGVEGAAKTGRDGVVHHNVIWDTNFSIIKGDYQGTYNNLAFNNQAVDLIIFNKESAGGINHNSETMNNLVGSLVGRKSGTAEQLTVPGITGSNLTATSGDVLAHLEGALWGDFRPIQNSPIVDTGLSNTRFTTLEYIGNAPDIGAYERNDPRYWLPGHQGLKPSNPVPFNGSEGVSLNPYLRFNVQALSSDVRVLFGATPMSLTTVSVIDAAYRMNGLIGNTTYYWRVDTVQGEQTIEGPVWSFTTKP</sequence>
<dbReference type="GO" id="GO:0005975">
    <property type="term" value="P:carbohydrate metabolic process"/>
    <property type="evidence" value="ECO:0007669"/>
    <property type="project" value="InterPro"/>
</dbReference>
<dbReference type="SMART" id="SM00495">
    <property type="entry name" value="ChtBD3"/>
    <property type="match status" value="2"/>
</dbReference>
<evidence type="ECO:0000313" key="4">
    <source>
        <dbReference type="Proteomes" id="UP001155587"/>
    </source>
</evidence>
<dbReference type="GO" id="GO:0030246">
    <property type="term" value="F:carbohydrate binding"/>
    <property type="evidence" value="ECO:0007669"/>
    <property type="project" value="InterPro"/>
</dbReference>
<dbReference type="RefSeq" id="WP_265675713.1">
    <property type="nucleotide sequence ID" value="NZ_JAKRRY010000019.1"/>
</dbReference>
<evidence type="ECO:0000259" key="2">
    <source>
        <dbReference type="SMART" id="SM00495"/>
    </source>
</evidence>
<dbReference type="InterPro" id="IPR011050">
    <property type="entry name" value="Pectin_lyase_fold/virulence"/>
</dbReference>
<evidence type="ECO:0000256" key="1">
    <source>
        <dbReference type="SAM" id="SignalP"/>
    </source>
</evidence>
<keyword evidence="1" id="KW-0732">Signal</keyword>